<evidence type="ECO:0000313" key="9">
    <source>
        <dbReference type="EMBL" id="KFG55808.1"/>
    </source>
</evidence>
<comment type="function">
    <text evidence="6">Involved in inositol deacylation of GPI-anchored proteins which plays important roles in the quality control and ER-associated degradation of GPI-anchored proteins.</text>
</comment>
<dbReference type="GO" id="GO:0005789">
    <property type="term" value="C:endoplasmic reticulum membrane"/>
    <property type="evidence" value="ECO:0007669"/>
    <property type="project" value="UniProtKB-SubCell"/>
</dbReference>
<accession>A0A086LGP0</accession>
<keyword evidence="6" id="KW-0813">Transport</keyword>
<dbReference type="PANTHER" id="PTHR48182:SF2">
    <property type="entry name" value="PROTEIN SERAC1"/>
    <property type="match status" value="1"/>
</dbReference>
<keyword evidence="5 6" id="KW-0472">Membrane</keyword>
<feature type="compositionally biased region" description="Low complexity" evidence="7">
    <location>
        <begin position="603"/>
        <end position="667"/>
    </location>
</feature>
<dbReference type="OrthoDB" id="5086500at2759"/>
<evidence type="ECO:0000256" key="5">
    <source>
        <dbReference type="ARBA" id="ARBA00023136"/>
    </source>
</evidence>
<evidence type="ECO:0000256" key="4">
    <source>
        <dbReference type="ARBA" id="ARBA00023128"/>
    </source>
</evidence>
<feature type="compositionally biased region" description="Polar residues" evidence="7">
    <location>
        <begin position="290"/>
        <end position="304"/>
    </location>
</feature>
<feature type="region of interest" description="Disordered" evidence="7">
    <location>
        <begin position="347"/>
        <end position="417"/>
    </location>
</feature>
<evidence type="ECO:0000259" key="8">
    <source>
        <dbReference type="Pfam" id="PF07819"/>
    </source>
</evidence>
<keyword evidence="6" id="KW-0378">Hydrolase</keyword>
<dbReference type="Proteomes" id="UP000028838">
    <property type="component" value="Unassembled WGS sequence"/>
</dbReference>
<dbReference type="Gene3D" id="3.40.50.1820">
    <property type="entry name" value="alpha/beta hydrolase"/>
    <property type="match status" value="1"/>
</dbReference>
<dbReference type="GO" id="GO:0016788">
    <property type="term" value="F:hydrolase activity, acting on ester bonds"/>
    <property type="evidence" value="ECO:0007669"/>
    <property type="project" value="InterPro"/>
</dbReference>
<dbReference type="InterPro" id="IPR012908">
    <property type="entry name" value="PGAP1-ab_dom-like"/>
</dbReference>
<name>A0A086LGP0_TOXGO</name>
<feature type="non-terminal residue" evidence="9">
    <location>
        <position position="1"/>
    </location>
</feature>
<feature type="region of interest" description="Disordered" evidence="7">
    <location>
        <begin position="596"/>
        <end position="667"/>
    </location>
</feature>
<dbReference type="VEuPathDB" id="ToxoDB:TGFOU_310350C"/>
<evidence type="ECO:0000313" key="10">
    <source>
        <dbReference type="Proteomes" id="UP000028838"/>
    </source>
</evidence>
<dbReference type="GO" id="GO:0005739">
    <property type="term" value="C:mitochondrion"/>
    <property type="evidence" value="ECO:0007669"/>
    <property type="project" value="UniProtKB-SubCell"/>
</dbReference>
<comment type="similarity">
    <text evidence="6">Belongs to the GPI inositol-deacylase family.</text>
</comment>
<feature type="region of interest" description="Disordered" evidence="7">
    <location>
        <begin position="870"/>
        <end position="911"/>
    </location>
</feature>
<dbReference type="EC" id="3.1.-.-" evidence="6"/>
<feature type="compositionally biased region" description="Basic and acidic residues" evidence="7">
    <location>
        <begin position="226"/>
        <end position="272"/>
    </location>
</feature>
<dbReference type="InterPro" id="IPR052374">
    <property type="entry name" value="SERAC1"/>
</dbReference>
<comment type="caution">
    <text evidence="9">The sequence shown here is derived from an EMBL/GenBank/DDBJ whole genome shotgun (WGS) entry which is preliminary data.</text>
</comment>
<dbReference type="InterPro" id="IPR029058">
    <property type="entry name" value="AB_hydrolase_fold"/>
</dbReference>
<feature type="domain" description="GPI inositol-deacylase PGAP1-like alpha/beta" evidence="8">
    <location>
        <begin position="703"/>
        <end position="754"/>
    </location>
</feature>
<dbReference type="Pfam" id="PF07819">
    <property type="entry name" value="PGAP1"/>
    <property type="match status" value="1"/>
</dbReference>
<evidence type="ECO:0000256" key="3">
    <source>
        <dbReference type="ARBA" id="ARBA00022824"/>
    </source>
</evidence>
<sequence length="911" mass="100405">AEKTGLVRYNKLPTCVVSPLLSHLLAGLCRALHNLQTPPPASASPPSRRVFLGCVYPFSLPKDCHTVLDPLLLLPPPHSPVAPPLASSAGVHGRPGHEARQEFSPGFGEEILQPHPPTSYLSRRQLRRLLAALHLGQKSGERANVSLSEALSVAPRLASPPSWTHTPETAAPTERERNIRDEARERDTFERAKKFGRQSSACQCPPDCPSCFYFCATHHLDSREVRATERSDLGSRQKPQRGEVEHPSAEEEKELERRNLDERRVGKREGDMRAAVSTRINRDTEVPGLLNQTPAVRYGQSSGDQETDRETENKAPFVVFLHGLRGSAWRTWRCSKCYDEVLLDEEKHPTQTPEAEAVQKASREVEGPPAHARRRAAPRSTGGEEETNREGVLKKGGEPSAREESREEKRQASAPRATCTCTLRDANFRGGKTPEEKEIQSFNSYFYLWPRQLFARHFPECTILAIDYPAPLFREQPPFYRHPADREESEESLDEDPRVWTGVSVNEHEESGNITGQLEEEHRAAANPGFTPALDTRLPPSSALSFSAPSFFSDPSSPLSLAFLRWPRKREESRRIAEKEDAWTPDSPRQTQMDTLASKEALSPSTASSSSSSDSSSSFSSDSASPSSAGSPFSSSSDSPSSSSSVSPSSSSSDSAPPSSAGSPSCRVFRSRSSSFLEGASSSEGVTLKQLGRCVQEQLKAAGVGEEERPIVFVAHSMGGLLAQFLILHDEGIRKNTKAILFFATPLEGSPLAEGDWVRVLQGFFPRYVLQLSPGDSYRQALSRAFQALLHSPNGEHIRVAALGEVQTTKLPYIGGSTLIVPAWSSMPSWLPASPRILVDVDHTQVCKPASAADVRFRVLADLLSELTDKEETGRKRRVTTRKEGTQRRADAAEREAEQHSWKEAKDTERQ</sequence>
<evidence type="ECO:0000256" key="1">
    <source>
        <dbReference type="ARBA" id="ARBA00004173"/>
    </source>
</evidence>
<feature type="region of interest" description="Disordered" evidence="7">
    <location>
        <begin position="154"/>
        <end position="196"/>
    </location>
</feature>
<keyword evidence="3 6" id="KW-0256">Endoplasmic reticulum</keyword>
<feature type="region of interest" description="Disordered" evidence="7">
    <location>
        <begin position="226"/>
        <end position="311"/>
    </location>
</feature>
<keyword evidence="4" id="KW-0496">Mitochondrion</keyword>
<evidence type="ECO:0000256" key="2">
    <source>
        <dbReference type="ARBA" id="ARBA00004370"/>
    </source>
</evidence>
<feature type="compositionally biased region" description="Basic and acidic residues" evidence="7">
    <location>
        <begin position="881"/>
        <end position="911"/>
    </location>
</feature>
<dbReference type="PANTHER" id="PTHR48182">
    <property type="entry name" value="PROTEIN SERAC1"/>
    <property type="match status" value="1"/>
</dbReference>
<protein>
    <recommendedName>
        <fullName evidence="6">GPI inositol-deacylase</fullName>
        <ecNumber evidence="6">3.1.-.-</ecNumber>
    </recommendedName>
</protein>
<keyword evidence="6" id="KW-0653">Protein transport</keyword>
<feature type="compositionally biased region" description="Basic and acidic residues" evidence="7">
    <location>
        <begin position="173"/>
        <end position="193"/>
    </location>
</feature>
<comment type="subcellular location">
    <subcellularLocation>
        <location evidence="6">Endoplasmic reticulum membrane</location>
    </subcellularLocation>
    <subcellularLocation>
        <location evidence="2">Membrane</location>
    </subcellularLocation>
    <subcellularLocation>
        <location evidence="1">Mitochondrion</location>
    </subcellularLocation>
</comment>
<evidence type="ECO:0000256" key="7">
    <source>
        <dbReference type="SAM" id="MobiDB-lite"/>
    </source>
</evidence>
<feature type="compositionally biased region" description="Basic and acidic residues" evidence="7">
    <location>
        <begin position="386"/>
        <end position="411"/>
    </location>
</feature>
<dbReference type="SUPFAM" id="SSF53474">
    <property type="entry name" value="alpha/beta-Hydrolases"/>
    <property type="match status" value="1"/>
</dbReference>
<organism evidence="9 10">
    <name type="scientific">Toxoplasma gondii FOU</name>
    <dbReference type="NCBI Taxonomy" id="943167"/>
    <lineage>
        <taxon>Eukaryota</taxon>
        <taxon>Sar</taxon>
        <taxon>Alveolata</taxon>
        <taxon>Apicomplexa</taxon>
        <taxon>Conoidasida</taxon>
        <taxon>Coccidia</taxon>
        <taxon>Eucoccidiorida</taxon>
        <taxon>Eimeriorina</taxon>
        <taxon>Sarcocystidae</taxon>
        <taxon>Toxoplasma</taxon>
    </lineage>
</organism>
<gene>
    <name evidence="9" type="ORF">TGFOU_310350C</name>
</gene>
<dbReference type="GO" id="GO:0015031">
    <property type="term" value="P:protein transport"/>
    <property type="evidence" value="ECO:0007669"/>
    <property type="project" value="UniProtKB-KW"/>
</dbReference>
<dbReference type="AlphaFoldDB" id="A0A086LGP0"/>
<dbReference type="EMBL" id="AEYH02000178">
    <property type="protein sequence ID" value="KFG55808.1"/>
    <property type="molecule type" value="Genomic_DNA"/>
</dbReference>
<reference evidence="9 10" key="1">
    <citation type="submission" date="2014-07" db="EMBL/GenBank/DDBJ databases">
        <authorList>
            <person name="Sibley D."/>
            <person name="Venepally P."/>
            <person name="Karamycheva S."/>
            <person name="Hadjithomas M."/>
            <person name="Khan A."/>
            <person name="Brunk B."/>
            <person name="Roos D."/>
            <person name="Caler E."/>
            <person name="Lorenzi H."/>
        </authorList>
    </citation>
    <scope>NUCLEOTIDE SEQUENCE [LARGE SCALE GENOMIC DNA]</scope>
    <source>
        <strain evidence="9 10">FOU</strain>
    </source>
</reference>
<evidence type="ECO:0000256" key="6">
    <source>
        <dbReference type="RuleBase" id="RU365011"/>
    </source>
</evidence>
<proteinExistence type="inferred from homology"/>